<dbReference type="PANTHER" id="PTHR48098:SF6">
    <property type="entry name" value="FERRI-BACILLIBACTIN ESTERASE BESA"/>
    <property type="match status" value="1"/>
</dbReference>
<dbReference type="AlphaFoldDB" id="A0A418NCM9"/>
<sequence length="311" mass="34765">MRFAVFLSALLLAFASPAAAEDAGPGRLVRYEAFPSRHVDPRGVTIWLPAGYDGASERYPVLYMHDGQNLFDPAIVGDKGEWGVDEALTELVDAGEARPAIVVGVWNTPKRLLEYMPNEVFAALPAPYEDELAELYKGTPVSDRYLRFLVEELKPWVDANFRTLTGRNDTFIAGSSMGGLISLYAISEYPEVYGGAAMISTHWPLFLSWPVEPRPAAERAAVIATFETWLRTALPAPENHRLWFDYGSATIDALYEPYQLRMDEVVAAGGYERGRNWRTESFPGAPHDESAWRERVHLPLAFLLGRKAEQK</sequence>
<dbReference type="RefSeq" id="WP_119514461.1">
    <property type="nucleotide sequence ID" value="NZ_QXFK01000019.1"/>
</dbReference>
<organism evidence="2 3">
    <name type="scientific">Pelagerythrobacter aerophilus</name>
    <dbReference type="NCBI Taxonomy" id="2306995"/>
    <lineage>
        <taxon>Bacteria</taxon>
        <taxon>Pseudomonadati</taxon>
        <taxon>Pseudomonadota</taxon>
        <taxon>Alphaproteobacteria</taxon>
        <taxon>Sphingomonadales</taxon>
        <taxon>Erythrobacteraceae</taxon>
        <taxon>Pelagerythrobacter</taxon>
    </lineage>
</organism>
<dbReference type="Gene3D" id="3.40.50.1820">
    <property type="entry name" value="alpha/beta hydrolase"/>
    <property type="match status" value="1"/>
</dbReference>
<feature type="chain" id="PRO_5018994769" evidence="1">
    <location>
        <begin position="21"/>
        <end position="311"/>
    </location>
</feature>
<evidence type="ECO:0000313" key="2">
    <source>
        <dbReference type="EMBL" id="RIV75535.1"/>
    </source>
</evidence>
<name>A0A418NCM9_9SPHN</name>
<proteinExistence type="predicted"/>
<protein>
    <submittedName>
        <fullName evidence="2">Esterase</fullName>
    </submittedName>
</protein>
<comment type="caution">
    <text evidence="2">The sequence shown here is derived from an EMBL/GenBank/DDBJ whole genome shotgun (WGS) entry which is preliminary data.</text>
</comment>
<dbReference type="InterPro" id="IPR050583">
    <property type="entry name" value="Mycobacterial_A85_antigen"/>
</dbReference>
<evidence type="ECO:0000256" key="1">
    <source>
        <dbReference type="SAM" id="SignalP"/>
    </source>
</evidence>
<dbReference type="Pfam" id="PF00756">
    <property type="entry name" value="Esterase"/>
    <property type="match status" value="1"/>
</dbReference>
<dbReference type="EMBL" id="QXFK01000019">
    <property type="protein sequence ID" value="RIV75535.1"/>
    <property type="molecule type" value="Genomic_DNA"/>
</dbReference>
<keyword evidence="1" id="KW-0732">Signal</keyword>
<evidence type="ECO:0000313" key="3">
    <source>
        <dbReference type="Proteomes" id="UP000285092"/>
    </source>
</evidence>
<keyword evidence="3" id="KW-1185">Reference proteome</keyword>
<dbReference type="Proteomes" id="UP000285092">
    <property type="component" value="Unassembled WGS sequence"/>
</dbReference>
<reference evidence="2 3" key="1">
    <citation type="submission" date="2018-08" db="EMBL/GenBank/DDBJ databases">
        <title>Altererythrobacter sp.Ery1 and Ery12, the genome sequencing of novel strains in genus Alterythrobacter.</title>
        <authorList>
            <person name="Cheng H."/>
            <person name="Wu Y.-H."/>
            <person name="Fang C."/>
            <person name="Xu X.-W."/>
        </authorList>
    </citation>
    <scope>NUCLEOTIDE SEQUENCE [LARGE SCALE GENOMIC DNA]</scope>
    <source>
        <strain evidence="2 3">Ery1</strain>
    </source>
</reference>
<dbReference type="OrthoDB" id="5523653at2"/>
<gene>
    <name evidence="2" type="ORF">D2V04_14640</name>
</gene>
<dbReference type="PANTHER" id="PTHR48098">
    <property type="entry name" value="ENTEROCHELIN ESTERASE-RELATED"/>
    <property type="match status" value="1"/>
</dbReference>
<dbReference type="SUPFAM" id="SSF53474">
    <property type="entry name" value="alpha/beta-Hydrolases"/>
    <property type="match status" value="1"/>
</dbReference>
<dbReference type="InterPro" id="IPR029058">
    <property type="entry name" value="AB_hydrolase_fold"/>
</dbReference>
<dbReference type="InterPro" id="IPR000801">
    <property type="entry name" value="Esterase-like"/>
</dbReference>
<accession>A0A418NCM9</accession>
<feature type="signal peptide" evidence="1">
    <location>
        <begin position="1"/>
        <end position="20"/>
    </location>
</feature>